<dbReference type="SUPFAM" id="SSF52540">
    <property type="entry name" value="P-loop containing nucleoside triphosphate hydrolases"/>
    <property type="match status" value="1"/>
</dbReference>
<evidence type="ECO:0000313" key="7">
    <source>
        <dbReference type="Proteomes" id="UP001320831"/>
    </source>
</evidence>
<keyword evidence="2" id="KW-0813">Transport</keyword>
<evidence type="ECO:0000256" key="3">
    <source>
        <dbReference type="ARBA" id="ARBA00022741"/>
    </source>
</evidence>
<dbReference type="Pfam" id="PF08402">
    <property type="entry name" value="TOBE_2"/>
    <property type="match status" value="1"/>
</dbReference>
<keyword evidence="4 6" id="KW-0067">ATP-binding</keyword>
<dbReference type="SUPFAM" id="SSF50331">
    <property type="entry name" value="MOP-like"/>
    <property type="match status" value="1"/>
</dbReference>
<dbReference type="Gene3D" id="2.40.50.100">
    <property type="match status" value="1"/>
</dbReference>
<sequence>MSGLHLKDLSKRFGNFTAVDDVELTVPHGTFVCMLGPSGCGKTTLLRMIAGLEEPSAGSVVLDDEDLTPVPTHKRNFGMVFQSLALFPHLTVGENIAYPLRIRGIDKDKRRKRVEELLALVHLPDYAARPVSKLSGGQRQRVAIARALALSPRLFLLDEPLSALDAKLREAMQVELRQLQQKLGITTIVVTHDQREAMTMADLVVVMGEGRIRQAASPMEIYRKPADAFVADFIGSTNLLEVEADSVGRAVFLGQPIAGLSLPEGMAKGLVSIRPENVHLTENTNGAIRGRVTFIRDLGGTIETFVEAGGTIIVAVTTPRERSNVEAGAEVGVTLPAESCVVLQQ</sequence>
<reference evidence="6 7" key="1">
    <citation type="submission" date="2022-09" db="EMBL/GenBank/DDBJ databases">
        <title>Chelativorans salina sp. nov., a novel slightly halophilic bacterium isolated from a saline lake sediment enrichment.</title>
        <authorList>
            <person name="Gao L."/>
            <person name="Fang B.-Z."/>
            <person name="Li W.-J."/>
        </authorList>
    </citation>
    <scope>NUCLEOTIDE SEQUENCE [LARGE SCALE GENOMIC DNA]</scope>
    <source>
        <strain evidence="6 7">EGI FJ00035</strain>
    </source>
</reference>
<evidence type="ECO:0000256" key="4">
    <source>
        <dbReference type="ARBA" id="ARBA00022840"/>
    </source>
</evidence>
<name>A0ABT2LID6_9HYPH</name>
<accession>A0ABT2LID6</accession>
<comment type="caution">
    <text evidence="6">The sequence shown here is derived from an EMBL/GenBank/DDBJ whole genome shotgun (WGS) entry which is preliminary data.</text>
</comment>
<dbReference type="GO" id="GO:0005524">
    <property type="term" value="F:ATP binding"/>
    <property type="evidence" value="ECO:0007669"/>
    <property type="project" value="UniProtKB-KW"/>
</dbReference>
<dbReference type="InterPro" id="IPR027417">
    <property type="entry name" value="P-loop_NTPase"/>
</dbReference>
<dbReference type="Pfam" id="PF00005">
    <property type="entry name" value="ABC_tran"/>
    <property type="match status" value="1"/>
</dbReference>
<comment type="similarity">
    <text evidence="1">Belongs to the ABC transporter superfamily.</text>
</comment>
<dbReference type="SMART" id="SM00382">
    <property type="entry name" value="AAA"/>
    <property type="match status" value="1"/>
</dbReference>
<keyword evidence="7" id="KW-1185">Reference proteome</keyword>
<dbReference type="RefSeq" id="WP_260900632.1">
    <property type="nucleotide sequence ID" value="NZ_JAOCZP010000001.1"/>
</dbReference>
<dbReference type="InterPro" id="IPR012340">
    <property type="entry name" value="NA-bd_OB-fold"/>
</dbReference>
<dbReference type="InterPro" id="IPR003439">
    <property type="entry name" value="ABC_transporter-like_ATP-bd"/>
</dbReference>
<evidence type="ECO:0000256" key="2">
    <source>
        <dbReference type="ARBA" id="ARBA00022448"/>
    </source>
</evidence>
<dbReference type="PROSITE" id="PS00211">
    <property type="entry name" value="ABC_TRANSPORTER_1"/>
    <property type="match status" value="1"/>
</dbReference>
<dbReference type="Gene3D" id="2.40.50.140">
    <property type="entry name" value="Nucleic acid-binding proteins"/>
    <property type="match status" value="1"/>
</dbReference>
<evidence type="ECO:0000259" key="5">
    <source>
        <dbReference type="PROSITE" id="PS50893"/>
    </source>
</evidence>
<dbReference type="EMBL" id="JAOCZP010000001">
    <property type="protein sequence ID" value="MCT7374258.1"/>
    <property type="molecule type" value="Genomic_DNA"/>
</dbReference>
<keyword evidence="3" id="KW-0547">Nucleotide-binding</keyword>
<dbReference type="PANTHER" id="PTHR42781">
    <property type="entry name" value="SPERMIDINE/PUTRESCINE IMPORT ATP-BINDING PROTEIN POTA"/>
    <property type="match status" value="1"/>
</dbReference>
<dbReference type="PROSITE" id="PS50893">
    <property type="entry name" value="ABC_TRANSPORTER_2"/>
    <property type="match status" value="1"/>
</dbReference>
<dbReference type="InterPro" id="IPR003593">
    <property type="entry name" value="AAA+_ATPase"/>
</dbReference>
<dbReference type="InterPro" id="IPR017871">
    <property type="entry name" value="ABC_transporter-like_CS"/>
</dbReference>
<gene>
    <name evidence="6" type="ORF">N5A92_04325</name>
</gene>
<feature type="domain" description="ABC transporter" evidence="5">
    <location>
        <begin position="4"/>
        <end position="234"/>
    </location>
</feature>
<dbReference type="InterPro" id="IPR013611">
    <property type="entry name" value="Transp-assoc_OB_typ2"/>
</dbReference>
<evidence type="ECO:0000256" key="1">
    <source>
        <dbReference type="ARBA" id="ARBA00005417"/>
    </source>
</evidence>
<organism evidence="6 7">
    <name type="scientific">Chelativorans salis</name>
    <dbReference type="NCBI Taxonomy" id="2978478"/>
    <lineage>
        <taxon>Bacteria</taxon>
        <taxon>Pseudomonadati</taxon>
        <taxon>Pseudomonadota</taxon>
        <taxon>Alphaproteobacteria</taxon>
        <taxon>Hyphomicrobiales</taxon>
        <taxon>Phyllobacteriaceae</taxon>
        <taxon>Chelativorans</taxon>
    </lineage>
</organism>
<evidence type="ECO:0000313" key="6">
    <source>
        <dbReference type="EMBL" id="MCT7374258.1"/>
    </source>
</evidence>
<dbReference type="Gene3D" id="3.40.50.300">
    <property type="entry name" value="P-loop containing nucleotide triphosphate hydrolases"/>
    <property type="match status" value="1"/>
</dbReference>
<dbReference type="Proteomes" id="UP001320831">
    <property type="component" value="Unassembled WGS sequence"/>
</dbReference>
<dbReference type="InterPro" id="IPR008995">
    <property type="entry name" value="Mo/tungstate-bd_C_term_dom"/>
</dbReference>
<proteinExistence type="inferred from homology"/>
<dbReference type="InterPro" id="IPR050093">
    <property type="entry name" value="ABC_SmlMolc_Importer"/>
</dbReference>
<dbReference type="PANTHER" id="PTHR42781:SF4">
    <property type="entry name" value="SPERMIDINE_PUTRESCINE IMPORT ATP-BINDING PROTEIN POTA"/>
    <property type="match status" value="1"/>
</dbReference>
<protein>
    <submittedName>
        <fullName evidence="6">ABC transporter ATP-binding protein</fullName>
    </submittedName>
</protein>